<evidence type="ECO:0000259" key="8">
    <source>
        <dbReference type="PROSITE" id="PS50048"/>
    </source>
</evidence>
<evidence type="ECO:0000256" key="7">
    <source>
        <dbReference type="SAM" id="MobiDB-lite"/>
    </source>
</evidence>
<accession>W9YW27</accession>
<dbReference type="GeneID" id="19156764"/>
<name>W9YW27_9EURO</name>
<evidence type="ECO:0000256" key="3">
    <source>
        <dbReference type="ARBA" id="ARBA00023015"/>
    </source>
</evidence>
<dbReference type="HOGENOM" id="CLU_024655_0_0_1"/>
<dbReference type="STRING" id="1182541.W9YW27"/>
<dbReference type="PROSITE" id="PS00463">
    <property type="entry name" value="ZN2_CY6_FUNGAL_1"/>
    <property type="match status" value="1"/>
</dbReference>
<dbReference type="PROSITE" id="PS50048">
    <property type="entry name" value="ZN2_CY6_FUNGAL_2"/>
    <property type="match status" value="1"/>
</dbReference>
<dbReference type="Gene3D" id="4.10.240.10">
    <property type="entry name" value="Zn(2)-C6 fungal-type DNA-binding domain"/>
    <property type="match status" value="1"/>
</dbReference>
<evidence type="ECO:0000313" key="9">
    <source>
        <dbReference type="EMBL" id="EXJ93471.1"/>
    </source>
</evidence>
<dbReference type="SMART" id="SM00066">
    <property type="entry name" value="GAL4"/>
    <property type="match status" value="1"/>
</dbReference>
<dbReference type="Proteomes" id="UP000019484">
    <property type="component" value="Unassembled WGS sequence"/>
</dbReference>
<keyword evidence="2" id="KW-0862">Zinc</keyword>
<keyword evidence="10" id="KW-1185">Reference proteome</keyword>
<dbReference type="GO" id="GO:0003677">
    <property type="term" value="F:DNA binding"/>
    <property type="evidence" value="ECO:0007669"/>
    <property type="project" value="UniProtKB-KW"/>
</dbReference>
<sequence>MNTLSSGQRACRPCATAKRRCGKQTPQCSRCASQGLECTYPPPRPSCFVLCSDEDEEQTPSTVPLEHTLEHDVLPYYDNALQRSLIPSTATTSPMPRAGLEGIGSISLCPGLNFVSDPTYDSPRAATSWFTSPETWEIVHFPQAKMAPVSGTGLKRYLSIIQRWFVQWAETGSTTFVHRHLYRNTCPPCIQDAYSTLTCYLHKTAWNEHIILQMIEDRVRRLVEDHEGVKEPAELRSGSITAQNGTKNQSTTTPLDALGHLSRVQALMVYQFLGLFDGDIRLRHLAEKRIPLLESWLQQMLDHARQTVSWLGESIMSPTPSPSPSLDHHRSSSPYRRRGSKGVREPGPESGFDWDHCQNVLWYSWIMAESIRRTQIVGSSINSVYLTMQQGRPTGCRGSLMFTTRHGAWEADSAPAWEKLCLEVNIGLMQSAEVDTLLIQSKPEEVNDFAKDLLDAILGWQEA</sequence>
<feature type="region of interest" description="Disordered" evidence="7">
    <location>
        <begin position="313"/>
        <end position="350"/>
    </location>
</feature>
<dbReference type="RefSeq" id="XP_007720965.1">
    <property type="nucleotide sequence ID" value="XM_007722775.1"/>
</dbReference>
<keyword evidence="5" id="KW-0804">Transcription</keyword>
<dbReference type="eggNOG" id="ENOG502SPBP">
    <property type="taxonomic scope" value="Eukaryota"/>
</dbReference>
<evidence type="ECO:0000256" key="1">
    <source>
        <dbReference type="ARBA" id="ARBA00022723"/>
    </source>
</evidence>
<evidence type="ECO:0000256" key="4">
    <source>
        <dbReference type="ARBA" id="ARBA00023125"/>
    </source>
</evidence>
<keyword evidence="1" id="KW-0479">Metal-binding</keyword>
<keyword evidence="4" id="KW-0238">DNA-binding</keyword>
<evidence type="ECO:0000256" key="2">
    <source>
        <dbReference type="ARBA" id="ARBA00022833"/>
    </source>
</evidence>
<keyword evidence="6" id="KW-0539">Nucleus</keyword>
<dbReference type="GO" id="GO:0008270">
    <property type="term" value="F:zinc ion binding"/>
    <property type="evidence" value="ECO:0007669"/>
    <property type="project" value="InterPro"/>
</dbReference>
<evidence type="ECO:0000313" key="10">
    <source>
        <dbReference type="Proteomes" id="UP000019484"/>
    </source>
</evidence>
<dbReference type="AlphaFoldDB" id="W9YW27"/>
<dbReference type="InterPro" id="IPR036864">
    <property type="entry name" value="Zn2-C6_fun-type_DNA-bd_sf"/>
</dbReference>
<reference evidence="9 10" key="1">
    <citation type="submission" date="2013-03" db="EMBL/GenBank/DDBJ databases">
        <title>The Genome Sequence of Capronia coronata CBS 617.96.</title>
        <authorList>
            <consortium name="The Broad Institute Genomics Platform"/>
            <person name="Cuomo C."/>
            <person name="de Hoog S."/>
            <person name="Gorbushina A."/>
            <person name="Walker B."/>
            <person name="Young S.K."/>
            <person name="Zeng Q."/>
            <person name="Gargeya S."/>
            <person name="Fitzgerald M."/>
            <person name="Haas B."/>
            <person name="Abouelleil A."/>
            <person name="Allen A.W."/>
            <person name="Alvarado L."/>
            <person name="Arachchi H.M."/>
            <person name="Berlin A.M."/>
            <person name="Chapman S.B."/>
            <person name="Gainer-Dewar J."/>
            <person name="Goldberg J."/>
            <person name="Griggs A."/>
            <person name="Gujja S."/>
            <person name="Hansen M."/>
            <person name="Howarth C."/>
            <person name="Imamovic A."/>
            <person name="Ireland A."/>
            <person name="Larimer J."/>
            <person name="McCowan C."/>
            <person name="Murphy C."/>
            <person name="Pearson M."/>
            <person name="Poon T.W."/>
            <person name="Priest M."/>
            <person name="Roberts A."/>
            <person name="Saif S."/>
            <person name="Shea T."/>
            <person name="Sisk P."/>
            <person name="Sykes S."/>
            <person name="Wortman J."/>
            <person name="Nusbaum C."/>
            <person name="Birren B."/>
        </authorList>
    </citation>
    <scope>NUCLEOTIDE SEQUENCE [LARGE SCALE GENOMIC DNA]</scope>
    <source>
        <strain evidence="9 10">CBS 617.96</strain>
    </source>
</reference>
<dbReference type="CDD" id="cd00067">
    <property type="entry name" value="GAL4"/>
    <property type="match status" value="1"/>
</dbReference>
<evidence type="ECO:0000256" key="5">
    <source>
        <dbReference type="ARBA" id="ARBA00023163"/>
    </source>
</evidence>
<dbReference type="Pfam" id="PF00172">
    <property type="entry name" value="Zn_clus"/>
    <property type="match status" value="1"/>
</dbReference>
<gene>
    <name evidence="9" type="ORF">A1O1_01863</name>
</gene>
<keyword evidence="3" id="KW-0805">Transcription regulation</keyword>
<dbReference type="SUPFAM" id="SSF57701">
    <property type="entry name" value="Zn2/Cys6 DNA-binding domain"/>
    <property type="match status" value="1"/>
</dbReference>
<dbReference type="InterPro" id="IPR001138">
    <property type="entry name" value="Zn2Cys6_DnaBD"/>
</dbReference>
<dbReference type="EMBL" id="AMWN01000002">
    <property type="protein sequence ID" value="EXJ93471.1"/>
    <property type="molecule type" value="Genomic_DNA"/>
</dbReference>
<dbReference type="PANTHER" id="PTHR47660">
    <property type="entry name" value="TRANSCRIPTION FACTOR WITH C2H2 AND ZN(2)-CYS(6) DNA BINDING DOMAIN (EUROFUNG)-RELATED-RELATED"/>
    <property type="match status" value="1"/>
</dbReference>
<evidence type="ECO:0000256" key="6">
    <source>
        <dbReference type="ARBA" id="ARBA00023242"/>
    </source>
</evidence>
<proteinExistence type="predicted"/>
<dbReference type="PANTHER" id="PTHR47660:SF3">
    <property type="entry name" value="FINGER DOMAIN PROTEIN, PUTATIVE (AFU_ORTHOLOGUE AFUA_4G03310)-RELATED"/>
    <property type="match status" value="1"/>
</dbReference>
<organism evidence="9 10">
    <name type="scientific">Capronia coronata CBS 617.96</name>
    <dbReference type="NCBI Taxonomy" id="1182541"/>
    <lineage>
        <taxon>Eukaryota</taxon>
        <taxon>Fungi</taxon>
        <taxon>Dikarya</taxon>
        <taxon>Ascomycota</taxon>
        <taxon>Pezizomycotina</taxon>
        <taxon>Eurotiomycetes</taxon>
        <taxon>Chaetothyriomycetidae</taxon>
        <taxon>Chaetothyriales</taxon>
        <taxon>Herpotrichiellaceae</taxon>
        <taxon>Capronia</taxon>
    </lineage>
</organism>
<protein>
    <recommendedName>
        <fullName evidence="8">Zn(2)-C6 fungal-type domain-containing protein</fullName>
    </recommendedName>
</protein>
<feature type="domain" description="Zn(2)-C6 fungal-type" evidence="8">
    <location>
        <begin position="10"/>
        <end position="40"/>
    </location>
</feature>
<dbReference type="OrthoDB" id="4160768at2759"/>
<dbReference type="GO" id="GO:0000981">
    <property type="term" value="F:DNA-binding transcription factor activity, RNA polymerase II-specific"/>
    <property type="evidence" value="ECO:0007669"/>
    <property type="project" value="InterPro"/>
</dbReference>
<comment type="caution">
    <text evidence="9">The sequence shown here is derived from an EMBL/GenBank/DDBJ whole genome shotgun (WGS) entry which is preliminary data.</text>
</comment>